<reference evidence="2 3" key="1">
    <citation type="submission" date="2020-10" db="EMBL/GenBank/DDBJ databases">
        <title>The Coptis chinensis genome and diversification of protoberbering-type alkaloids.</title>
        <authorList>
            <person name="Wang B."/>
            <person name="Shu S."/>
            <person name="Song C."/>
            <person name="Liu Y."/>
        </authorList>
    </citation>
    <scope>NUCLEOTIDE SEQUENCE [LARGE SCALE GENOMIC DNA]</scope>
    <source>
        <strain evidence="2">HL-2020</strain>
        <tissue evidence="2">Leaf</tissue>
    </source>
</reference>
<dbReference type="EMBL" id="JADFTS010000009">
    <property type="protein sequence ID" value="KAF9590528.1"/>
    <property type="molecule type" value="Genomic_DNA"/>
</dbReference>
<evidence type="ECO:0000313" key="3">
    <source>
        <dbReference type="Proteomes" id="UP000631114"/>
    </source>
</evidence>
<evidence type="ECO:0000313" key="2">
    <source>
        <dbReference type="EMBL" id="KAF9590528.1"/>
    </source>
</evidence>
<protein>
    <submittedName>
        <fullName evidence="2">Uncharacterized protein</fullName>
    </submittedName>
</protein>
<dbReference type="Proteomes" id="UP000631114">
    <property type="component" value="Unassembled WGS sequence"/>
</dbReference>
<gene>
    <name evidence="2" type="ORF">IFM89_035737</name>
</gene>
<feature type="region of interest" description="Disordered" evidence="1">
    <location>
        <begin position="1"/>
        <end position="63"/>
    </location>
</feature>
<sequence length="63" mass="6599">MLPVIIPPVSTGVLPGEGTGATMSDNDDDQDSDTNLYDASLEGPDRRRQSKLGAGNRLAVKAD</sequence>
<evidence type="ECO:0000256" key="1">
    <source>
        <dbReference type="SAM" id="MobiDB-lite"/>
    </source>
</evidence>
<comment type="caution">
    <text evidence="2">The sequence shown here is derived from an EMBL/GenBank/DDBJ whole genome shotgun (WGS) entry which is preliminary data.</text>
</comment>
<name>A0A835LCL4_9MAGN</name>
<organism evidence="2 3">
    <name type="scientific">Coptis chinensis</name>
    <dbReference type="NCBI Taxonomy" id="261450"/>
    <lineage>
        <taxon>Eukaryota</taxon>
        <taxon>Viridiplantae</taxon>
        <taxon>Streptophyta</taxon>
        <taxon>Embryophyta</taxon>
        <taxon>Tracheophyta</taxon>
        <taxon>Spermatophyta</taxon>
        <taxon>Magnoliopsida</taxon>
        <taxon>Ranunculales</taxon>
        <taxon>Ranunculaceae</taxon>
        <taxon>Coptidoideae</taxon>
        <taxon>Coptis</taxon>
    </lineage>
</organism>
<keyword evidence="3" id="KW-1185">Reference proteome</keyword>
<accession>A0A835LCL4</accession>
<dbReference type="AlphaFoldDB" id="A0A835LCL4"/>
<proteinExistence type="predicted"/>